<keyword evidence="1" id="KW-0479">Metal-binding</keyword>
<dbReference type="Pfam" id="PF00149">
    <property type="entry name" value="Metallophos"/>
    <property type="match status" value="1"/>
</dbReference>
<dbReference type="STRING" id="338963.Pcar_0294"/>
<dbReference type="Gene3D" id="3.60.21.10">
    <property type="match status" value="1"/>
</dbReference>
<dbReference type="GO" id="GO:0046872">
    <property type="term" value="F:metal ion binding"/>
    <property type="evidence" value="ECO:0007669"/>
    <property type="project" value="UniProtKB-KW"/>
</dbReference>
<evidence type="ECO:0000259" key="5">
    <source>
        <dbReference type="Pfam" id="PF00149"/>
    </source>
</evidence>
<dbReference type="InterPro" id="IPR057123">
    <property type="entry name" value="STAND_NTPase4_dom"/>
</dbReference>
<dbReference type="InterPro" id="IPR027417">
    <property type="entry name" value="P-loop_NTPase"/>
</dbReference>
<evidence type="ECO:0000313" key="8">
    <source>
        <dbReference type="Proteomes" id="UP000002534"/>
    </source>
</evidence>
<dbReference type="Pfam" id="PF24406">
    <property type="entry name" value="nSTAND_NTPase4"/>
    <property type="match status" value="1"/>
</dbReference>
<dbReference type="eggNOG" id="COG1409">
    <property type="taxonomic scope" value="Bacteria"/>
</dbReference>
<dbReference type="SUPFAM" id="SSF56300">
    <property type="entry name" value="Metallo-dependent phosphatases"/>
    <property type="match status" value="1"/>
</dbReference>
<organism evidence="7 8">
    <name type="scientific">Syntrophotalea carbinolica (strain DSM 2380 / NBRC 103641 / GraBd1)</name>
    <name type="common">Pelobacter carbinolicus</name>
    <dbReference type="NCBI Taxonomy" id="338963"/>
    <lineage>
        <taxon>Bacteria</taxon>
        <taxon>Pseudomonadati</taxon>
        <taxon>Thermodesulfobacteriota</taxon>
        <taxon>Desulfuromonadia</taxon>
        <taxon>Desulfuromonadales</taxon>
        <taxon>Syntrophotaleaceae</taxon>
        <taxon>Syntrophotalea</taxon>
    </lineage>
</organism>
<proteinExistence type="inferred from homology"/>
<dbReference type="HOGENOM" id="CLU_011235_0_0_7"/>
<dbReference type="Proteomes" id="UP000002534">
    <property type="component" value="Chromosome"/>
</dbReference>
<dbReference type="RefSeq" id="WP_011339967.1">
    <property type="nucleotide sequence ID" value="NC_007498.2"/>
</dbReference>
<evidence type="ECO:0000313" key="7">
    <source>
        <dbReference type="EMBL" id="ABA87554.1"/>
    </source>
</evidence>
<gene>
    <name evidence="7" type="ordered locus">Pcar_0294</name>
</gene>
<dbReference type="eggNOG" id="COG5635">
    <property type="taxonomic scope" value="Bacteria"/>
</dbReference>
<sequence>MKIAILHLSDIHLRDKKEDILNKAELIASSFFVQIRDSSLVLILITGDIAYSGEGDQYNLALNFFEKIKSIVKSEKNINVDIIVSPGNHDCKLDKDDIVRESVIEKINKDESHAENIAVIQECTKVQSNFFEFQEIITESTPLEKHNLFCEYKYTIGDREVRVTSVNASWMSSIAEKQGSLIYPQKFVSKHLEEESSLRILLLHHPLNWYSQSTYHPLKNLLRAKSDIILSGHEHCVSSGLIDEKFVGKSLFFEAGALNPHEKDKNRWSVISIDLGKQEVVEERYAIDGFTKLELENKSEMKLDLSGKEFQHLDLTEEFKTTLKDPGALFSRPDKEKVNLESIFVFPELEERIRASRKARIFNAETVFGDLDNYKRVLFLGEEKAGKTVLILRGFSYLHSQGYAPLYLRAKDLSSVSEKSLRKDILLAAKSQYCNPEEYERISKRKKVAMLDDLDFLKGGGKAQYSLISYLENNFDSVILTAEKDFEINELIDSNIKSILEKYSIFEIRPFGHKLRYELIRKWCISSGVNTKKDLDQKLHDIERVLNSVIGKNLVPRKPIYLLILLQSCNGSPDAELKNSSFAYYYQYLFTKNLSETGVKPEQLHELFFYLTNLSWFFHCEKSSYLTEEKLIEFNRQFSDEFTTVDFKYRIELLCDAFILKKHGNLYKFSYPYVYYYFVGKYLSENIDQLKVREFVEECIANLHIRKNANFVLFLTHHQNSPLVIDLVEKSLVENLKDAIPIEYGKDIDSINNLVDSVSELIMEDTDVDQNQKKSRGLVDEIELHDEENDEEDIDGGKESEADDVDDVVEIVNRYKRLTKTAEILGQILKNYYGSIKRDRKIELIKEVFDGPLRMQGSLYKDMLNDPGPLVKEIESFIDFKGKNLDKDKKRIIAKKICFRILGLVSTSLIHQTAIYVCSDDLKEEIGQAVKSSKTIAYRLLEAAVDLSTPGFVNAEKLSNLSKTLSNNPFAFTMLQTLVLYHLHMFHTDFRVRQKLCQSLKIEMSTSRHIDVNSKDRKIL</sequence>
<dbReference type="PANTHER" id="PTHR42988:SF2">
    <property type="entry name" value="CYCLIC NUCLEOTIDE PHOSPHODIESTERASE CBUA0032-RELATED"/>
    <property type="match status" value="1"/>
</dbReference>
<evidence type="ECO:0000256" key="1">
    <source>
        <dbReference type="ARBA" id="ARBA00022723"/>
    </source>
</evidence>
<evidence type="ECO:0000259" key="6">
    <source>
        <dbReference type="Pfam" id="PF24406"/>
    </source>
</evidence>
<dbReference type="InterPro" id="IPR050884">
    <property type="entry name" value="CNP_phosphodiesterase-III"/>
</dbReference>
<dbReference type="GO" id="GO:0016787">
    <property type="term" value="F:hydrolase activity"/>
    <property type="evidence" value="ECO:0007669"/>
    <property type="project" value="UniProtKB-KW"/>
</dbReference>
<dbReference type="EMBL" id="CP000142">
    <property type="protein sequence ID" value="ABA87554.1"/>
    <property type="molecule type" value="Genomic_DNA"/>
</dbReference>
<dbReference type="KEGG" id="pca:Pcar_0294"/>
<accession>Q3A7U0</accession>
<dbReference type="PANTHER" id="PTHR42988">
    <property type="entry name" value="PHOSPHOHYDROLASE"/>
    <property type="match status" value="1"/>
</dbReference>
<dbReference type="OrthoDB" id="651281at2"/>
<protein>
    <submittedName>
        <fullName evidence="7">Uncharacterized protein</fullName>
    </submittedName>
</protein>
<keyword evidence="2" id="KW-0378">Hydrolase</keyword>
<name>Q3A7U0_SYNC1</name>
<dbReference type="InterPro" id="IPR029052">
    <property type="entry name" value="Metallo-depent_PP-like"/>
</dbReference>
<comment type="similarity">
    <text evidence="4">Belongs to the cyclic nucleotide phosphodiesterase class-III family.</text>
</comment>
<dbReference type="AlphaFoldDB" id="Q3A7U0"/>
<reference evidence="8" key="1">
    <citation type="submission" date="2005-10" db="EMBL/GenBank/DDBJ databases">
        <title>Complete sequence of Pelobacter carbinolicus DSM 2380.</title>
        <authorList>
            <person name="Copeland A."/>
            <person name="Lucas S."/>
            <person name="Lapidus A."/>
            <person name="Barry K."/>
            <person name="Detter J.C."/>
            <person name="Glavina T."/>
            <person name="Hammon N."/>
            <person name="Israni S."/>
            <person name="Pitluck S."/>
            <person name="Chertkov O."/>
            <person name="Schmutz J."/>
            <person name="Larimer F."/>
            <person name="Land M."/>
            <person name="Kyrpides N."/>
            <person name="Ivanova N."/>
            <person name="Richardson P."/>
        </authorList>
    </citation>
    <scope>NUCLEOTIDE SEQUENCE [LARGE SCALE GENOMIC DNA]</scope>
    <source>
        <strain evidence="8">DSM 2380 / NBRC 103641 / GraBd1</strain>
    </source>
</reference>
<dbReference type="InterPro" id="IPR004843">
    <property type="entry name" value="Calcineurin-like_PHP"/>
</dbReference>
<evidence type="ECO:0000256" key="2">
    <source>
        <dbReference type="ARBA" id="ARBA00022801"/>
    </source>
</evidence>
<reference evidence="7 8" key="2">
    <citation type="journal article" date="2012" name="BMC Genomics">
        <title>The genome of Pelobacter carbinolicus reveals surprising metabolic capabilities and physiological features.</title>
        <authorList>
            <person name="Aklujkar M."/>
            <person name="Haveman S.A."/>
            <person name="Didonato R.Jr."/>
            <person name="Chertkov O."/>
            <person name="Han C.S."/>
            <person name="Land M.L."/>
            <person name="Brown P."/>
            <person name="Lovley D.R."/>
        </authorList>
    </citation>
    <scope>NUCLEOTIDE SEQUENCE [LARGE SCALE GENOMIC DNA]</scope>
    <source>
        <strain evidence="8">DSM 2380 / NBRC 103641 / GraBd1</strain>
    </source>
</reference>
<evidence type="ECO:0000256" key="4">
    <source>
        <dbReference type="ARBA" id="ARBA00025742"/>
    </source>
</evidence>
<keyword evidence="8" id="KW-1185">Reference proteome</keyword>
<evidence type="ECO:0000256" key="3">
    <source>
        <dbReference type="ARBA" id="ARBA00023004"/>
    </source>
</evidence>
<dbReference type="SUPFAM" id="SSF52540">
    <property type="entry name" value="P-loop containing nucleoside triphosphate hydrolases"/>
    <property type="match status" value="1"/>
</dbReference>
<feature type="domain" description="Calcineurin-like phosphoesterase" evidence="5">
    <location>
        <begin position="5"/>
        <end position="236"/>
    </location>
</feature>
<dbReference type="Gene3D" id="3.40.50.300">
    <property type="entry name" value="P-loop containing nucleotide triphosphate hydrolases"/>
    <property type="match status" value="1"/>
</dbReference>
<feature type="domain" description="STAND NTPase 4 small alpha/beta" evidence="6">
    <location>
        <begin position="625"/>
        <end position="679"/>
    </location>
</feature>
<keyword evidence="3" id="KW-0408">Iron</keyword>